<keyword evidence="1" id="KW-0472">Membrane</keyword>
<evidence type="ECO:0000313" key="2">
    <source>
        <dbReference type="EMBL" id="CAJ1974194.1"/>
    </source>
</evidence>
<gene>
    <name evidence="2" type="ORF">AYBTSS11_LOCUS26266</name>
</gene>
<name>A0AA86T053_9FABA</name>
<accession>A0AA86T053</accession>
<dbReference type="EMBL" id="OY731406">
    <property type="protein sequence ID" value="CAJ1974194.1"/>
    <property type="molecule type" value="Genomic_DNA"/>
</dbReference>
<keyword evidence="1" id="KW-1133">Transmembrane helix</keyword>
<dbReference type="AlphaFoldDB" id="A0AA86T053"/>
<evidence type="ECO:0000256" key="1">
    <source>
        <dbReference type="SAM" id="Phobius"/>
    </source>
</evidence>
<evidence type="ECO:0000313" key="3">
    <source>
        <dbReference type="Proteomes" id="UP001189624"/>
    </source>
</evidence>
<dbReference type="Gramene" id="rna-AYBTSS11_LOCUS26266">
    <property type="protein sequence ID" value="CAJ1974194.1"/>
    <property type="gene ID" value="gene-AYBTSS11_LOCUS26266"/>
</dbReference>
<keyword evidence="3" id="KW-1185">Reference proteome</keyword>
<proteinExistence type="predicted"/>
<keyword evidence="1" id="KW-0812">Transmembrane</keyword>
<feature type="transmembrane region" description="Helical" evidence="1">
    <location>
        <begin position="6"/>
        <end position="27"/>
    </location>
</feature>
<organism evidence="2 3">
    <name type="scientific">Sphenostylis stenocarpa</name>
    <dbReference type="NCBI Taxonomy" id="92480"/>
    <lineage>
        <taxon>Eukaryota</taxon>
        <taxon>Viridiplantae</taxon>
        <taxon>Streptophyta</taxon>
        <taxon>Embryophyta</taxon>
        <taxon>Tracheophyta</taxon>
        <taxon>Spermatophyta</taxon>
        <taxon>Magnoliopsida</taxon>
        <taxon>eudicotyledons</taxon>
        <taxon>Gunneridae</taxon>
        <taxon>Pentapetalae</taxon>
        <taxon>rosids</taxon>
        <taxon>fabids</taxon>
        <taxon>Fabales</taxon>
        <taxon>Fabaceae</taxon>
        <taxon>Papilionoideae</taxon>
        <taxon>50 kb inversion clade</taxon>
        <taxon>NPAAA clade</taxon>
        <taxon>indigoferoid/millettioid clade</taxon>
        <taxon>Phaseoleae</taxon>
        <taxon>Sphenostylis</taxon>
    </lineage>
</organism>
<sequence length="73" mass="7964">MDSVGTLIANVSTACIMAALASVKSALGERSKQLPKMKEPRVLPKVCKEKIRNIIGQHYSKPKATQPEMVVIE</sequence>
<dbReference type="Proteomes" id="UP001189624">
    <property type="component" value="Chromosome 9"/>
</dbReference>
<reference evidence="2" key="1">
    <citation type="submission" date="2023-10" db="EMBL/GenBank/DDBJ databases">
        <authorList>
            <person name="Domelevo Entfellner J.-B."/>
        </authorList>
    </citation>
    <scope>NUCLEOTIDE SEQUENCE</scope>
</reference>
<protein>
    <submittedName>
        <fullName evidence="2">Uncharacterized protein</fullName>
    </submittedName>
</protein>